<dbReference type="AlphaFoldDB" id="A0A7R9NW39"/>
<reference evidence="2" key="1">
    <citation type="submission" date="2020-11" db="EMBL/GenBank/DDBJ databases">
        <authorList>
            <person name="Tran Van P."/>
        </authorList>
    </citation>
    <scope>NUCLEOTIDE SEQUENCE</scope>
</reference>
<sequence>MPKALGNLTVSKTAEDGEIVVRSRSDVLRMVFINGIPLTSPNANELGRLNLEEVNLHLREGRVENHLGKTTPSSPDRDSNLDIPVLGSRGRKTSTKNPNLLGSSRRSEQYACSRTTDSLSRLQCEDSRPLSHVVGSNVRVALGVTLVLDLSANGWEIGGKTQHCLVCQHPRHPESLMLLRERLNAVLFVNIRDILKASSTTWADIMFPPPLSAQQTSQPSHDTPSIDSFYRRLNAVSSYK</sequence>
<organism evidence="2">
    <name type="scientific">Timema tahoe</name>
    <dbReference type="NCBI Taxonomy" id="61484"/>
    <lineage>
        <taxon>Eukaryota</taxon>
        <taxon>Metazoa</taxon>
        <taxon>Ecdysozoa</taxon>
        <taxon>Arthropoda</taxon>
        <taxon>Hexapoda</taxon>
        <taxon>Insecta</taxon>
        <taxon>Pterygota</taxon>
        <taxon>Neoptera</taxon>
        <taxon>Polyneoptera</taxon>
        <taxon>Phasmatodea</taxon>
        <taxon>Timematodea</taxon>
        <taxon>Timematoidea</taxon>
        <taxon>Timematidae</taxon>
        <taxon>Timema</taxon>
    </lineage>
</organism>
<name>A0A7R9NW39_9NEOP</name>
<feature type="region of interest" description="Disordered" evidence="1">
    <location>
        <begin position="62"/>
        <end position="109"/>
    </location>
</feature>
<accession>A0A7R9NW39</accession>
<feature type="compositionally biased region" description="Polar residues" evidence="1">
    <location>
        <begin position="95"/>
        <end position="109"/>
    </location>
</feature>
<evidence type="ECO:0000256" key="1">
    <source>
        <dbReference type="SAM" id="MobiDB-lite"/>
    </source>
</evidence>
<gene>
    <name evidence="2" type="ORF">TTEB3V08_LOCUS6401</name>
</gene>
<dbReference type="EMBL" id="OE002252">
    <property type="protein sequence ID" value="CAD7458421.1"/>
    <property type="molecule type" value="Genomic_DNA"/>
</dbReference>
<proteinExistence type="predicted"/>
<evidence type="ECO:0000313" key="2">
    <source>
        <dbReference type="EMBL" id="CAD7458421.1"/>
    </source>
</evidence>
<protein>
    <submittedName>
        <fullName evidence="2">Uncharacterized protein</fullName>
    </submittedName>
</protein>